<dbReference type="PANTHER" id="PTHR35400">
    <property type="entry name" value="SLR1083 PROTEIN"/>
    <property type="match status" value="1"/>
</dbReference>
<comment type="caution">
    <text evidence="2">The sequence shown here is derived from an EMBL/GenBank/DDBJ whole genome shotgun (WGS) entry which is preliminary data.</text>
</comment>
<dbReference type="Gene3D" id="3.90.1570.10">
    <property type="entry name" value="tt1808, chain A"/>
    <property type="match status" value="1"/>
</dbReference>
<dbReference type="PANTHER" id="PTHR35400:SF3">
    <property type="entry name" value="SLL1072 PROTEIN"/>
    <property type="match status" value="1"/>
</dbReference>
<keyword evidence="3" id="KW-1185">Reference proteome</keyword>
<dbReference type="EMBL" id="BAAABX010000055">
    <property type="protein sequence ID" value="GAA0422879.1"/>
    <property type="molecule type" value="Genomic_DNA"/>
</dbReference>
<sequence length="191" mass="21551">MTPRPDEHFPLLLEEFEELALAAPETVRLELINRRLAVKRPPDGGNSTIVAWLTRQFLRHNQAWGLYLRGLRTGADRLSRVRPDGVLAPRGRFLGDGEWSDPDGVLMTMDVVTHDEDADPRNRADKRDGYAAAGIPVHLLVDRDDCTVFVYSEPEDGRYRSLINRAYGEAVELPAPVGFTLETRKLKDFAD</sequence>
<dbReference type="InterPro" id="IPR012296">
    <property type="entry name" value="Nuclease_put_TT1808"/>
</dbReference>
<keyword evidence="2" id="KW-0255">Endonuclease</keyword>
<dbReference type="CDD" id="cd06260">
    <property type="entry name" value="DUF820-like"/>
    <property type="match status" value="1"/>
</dbReference>
<feature type="domain" description="Putative restriction endonuclease" evidence="1">
    <location>
        <begin position="13"/>
        <end position="182"/>
    </location>
</feature>
<dbReference type="Proteomes" id="UP001500879">
    <property type="component" value="Unassembled WGS sequence"/>
</dbReference>
<organism evidence="2 3">
    <name type="scientific">Streptomyces luteireticuli</name>
    <dbReference type="NCBI Taxonomy" id="173858"/>
    <lineage>
        <taxon>Bacteria</taxon>
        <taxon>Bacillati</taxon>
        <taxon>Actinomycetota</taxon>
        <taxon>Actinomycetes</taxon>
        <taxon>Kitasatosporales</taxon>
        <taxon>Streptomycetaceae</taxon>
        <taxon>Streptomyces</taxon>
    </lineage>
</organism>
<protein>
    <submittedName>
        <fullName evidence="2">Uma2 family endonuclease</fullName>
    </submittedName>
</protein>
<evidence type="ECO:0000313" key="2">
    <source>
        <dbReference type="EMBL" id="GAA0422879.1"/>
    </source>
</evidence>
<gene>
    <name evidence="2" type="ORF">GCM10010357_50360</name>
</gene>
<dbReference type="InterPro" id="IPR008538">
    <property type="entry name" value="Uma2"/>
</dbReference>
<evidence type="ECO:0000259" key="1">
    <source>
        <dbReference type="Pfam" id="PF05685"/>
    </source>
</evidence>
<proteinExistence type="predicted"/>
<reference evidence="3" key="1">
    <citation type="journal article" date="2019" name="Int. J. Syst. Evol. Microbiol.">
        <title>The Global Catalogue of Microorganisms (GCM) 10K type strain sequencing project: providing services to taxonomists for standard genome sequencing and annotation.</title>
        <authorList>
            <consortium name="The Broad Institute Genomics Platform"/>
            <consortium name="The Broad Institute Genome Sequencing Center for Infectious Disease"/>
            <person name="Wu L."/>
            <person name="Ma J."/>
        </authorList>
    </citation>
    <scope>NUCLEOTIDE SEQUENCE [LARGE SCALE GENOMIC DNA]</scope>
    <source>
        <strain evidence="3">JCM 4788</strain>
    </source>
</reference>
<dbReference type="RefSeq" id="WP_344028501.1">
    <property type="nucleotide sequence ID" value="NZ_BAAABX010000055.1"/>
</dbReference>
<keyword evidence="2" id="KW-0378">Hydrolase</keyword>
<dbReference type="SUPFAM" id="SSF52980">
    <property type="entry name" value="Restriction endonuclease-like"/>
    <property type="match status" value="1"/>
</dbReference>
<evidence type="ECO:0000313" key="3">
    <source>
        <dbReference type="Proteomes" id="UP001500879"/>
    </source>
</evidence>
<accession>A0ABP3ISI7</accession>
<keyword evidence="2" id="KW-0540">Nuclease</keyword>
<dbReference type="Pfam" id="PF05685">
    <property type="entry name" value="Uma2"/>
    <property type="match status" value="1"/>
</dbReference>
<name>A0ABP3ISI7_9ACTN</name>
<dbReference type="GO" id="GO:0004519">
    <property type="term" value="F:endonuclease activity"/>
    <property type="evidence" value="ECO:0007669"/>
    <property type="project" value="UniProtKB-KW"/>
</dbReference>
<dbReference type="InterPro" id="IPR011335">
    <property type="entry name" value="Restrct_endonuc-II-like"/>
</dbReference>